<dbReference type="GO" id="GO:0003723">
    <property type="term" value="F:RNA binding"/>
    <property type="evidence" value="ECO:0007669"/>
    <property type="project" value="TreeGrafter"/>
</dbReference>
<evidence type="ECO:0000313" key="1">
    <source>
        <dbReference type="EMBL" id="OHT01711.1"/>
    </source>
</evidence>
<dbReference type="RefSeq" id="XP_068354847.1">
    <property type="nucleotide sequence ID" value="XM_068507899.1"/>
</dbReference>
<dbReference type="GeneID" id="94842603"/>
<proteinExistence type="predicted"/>
<accession>A0A1J4JRC2</accession>
<protein>
    <submittedName>
        <fullName evidence="1">60S ribosomal protein L7-like 1</fullName>
    </submittedName>
</protein>
<sequence>MSSTEREVAFRKKRRDYTLHKPKNAIQANTTVIRVKQDKFIRAETILARTRQIKVDKKKYEVNLKRRASTNFPQPPENLNCALVVRLATKKENLCAETRKVLAEFHLNEQFDGCFVYLSAENRDKLKSVSHLITYGSPSVELVRQLIHTQASYMKDGKEVPITGNTVIRDALKEYKIICLDDIVNAINKGLESVSKVSEFLAPFHFTKTELAEKPKRPIHAGGSAGWRGEEITAFVESIN</sequence>
<gene>
    <name evidence="1" type="ORF">TRFO_31373</name>
</gene>
<name>A0A1J4JRC2_9EUKA</name>
<dbReference type="PANTHER" id="PTHR11524:SF16">
    <property type="entry name" value="LARGE RIBOSOMAL SUBUNIT PROTEIN UL30"/>
    <property type="match status" value="1"/>
</dbReference>
<dbReference type="Proteomes" id="UP000179807">
    <property type="component" value="Unassembled WGS sequence"/>
</dbReference>
<comment type="caution">
    <text evidence="1">The sequence shown here is derived from an EMBL/GenBank/DDBJ whole genome shotgun (WGS) entry which is preliminary data.</text>
</comment>
<dbReference type="GO" id="GO:0003735">
    <property type="term" value="F:structural constituent of ribosome"/>
    <property type="evidence" value="ECO:0007669"/>
    <property type="project" value="TreeGrafter"/>
</dbReference>
<dbReference type="Gene3D" id="1.10.15.30">
    <property type="match status" value="1"/>
</dbReference>
<dbReference type="SUPFAM" id="SSF55129">
    <property type="entry name" value="Ribosomal protein L30p/L7e"/>
    <property type="match status" value="1"/>
</dbReference>
<dbReference type="OrthoDB" id="28644at2759"/>
<dbReference type="Gene3D" id="3.30.1390.20">
    <property type="entry name" value="Ribosomal protein L30, ferredoxin-like fold domain"/>
    <property type="match status" value="1"/>
</dbReference>
<reference evidence="1" key="1">
    <citation type="submission" date="2016-10" db="EMBL/GenBank/DDBJ databases">
        <authorList>
            <person name="Benchimol M."/>
            <person name="Almeida L.G."/>
            <person name="Vasconcelos A.T."/>
            <person name="Perreira-Neves A."/>
            <person name="Rosa I.A."/>
            <person name="Tasca T."/>
            <person name="Bogo M.R."/>
            <person name="de Souza W."/>
        </authorList>
    </citation>
    <scope>NUCLEOTIDE SEQUENCE [LARGE SCALE GENOMIC DNA]</scope>
    <source>
        <strain evidence="1">K</strain>
    </source>
</reference>
<dbReference type="PANTHER" id="PTHR11524">
    <property type="entry name" value="60S RIBOSOMAL PROTEIN L7"/>
    <property type="match status" value="1"/>
</dbReference>
<dbReference type="VEuPathDB" id="TrichDB:TRFO_31373"/>
<dbReference type="EMBL" id="MLAK01000898">
    <property type="protein sequence ID" value="OHT01711.1"/>
    <property type="molecule type" value="Genomic_DNA"/>
</dbReference>
<evidence type="ECO:0000313" key="2">
    <source>
        <dbReference type="Proteomes" id="UP000179807"/>
    </source>
</evidence>
<dbReference type="InterPro" id="IPR036919">
    <property type="entry name" value="Ribo_uL30_ferredoxin-like_sf"/>
</dbReference>
<dbReference type="GO" id="GO:0022625">
    <property type="term" value="C:cytosolic large ribosomal subunit"/>
    <property type="evidence" value="ECO:0007669"/>
    <property type="project" value="TreeGrafter"/>
</dbReference>
<dbReference type="GO" id="GO:0000463">
    <property type="term" value="P:maturation of LSU-rRNA from tricistronic rRNA transcript (SSU-rRNA, 5.8S rRNA, LSU-rRNA)"/>
    <property type="evidence" value="ECO:0007669"/>
    <property type="project" value="TreeGrafter"/>
</dbReference>
<dbReference type="InterPro" id="IPR039699">
    <property type="entry name" value="Ribosomal_uL30"/>
</dbReference>
<dbReference type="AlphaFoldDB" id="A0A1J4JRC2"/>
<keyword evidence="2" id="KW-1185">Reference proteome</keyword>
<organism evidence="1 2">
    <name type="scientific">Tritrichomonas foetus</name>
    <dbReference type="NCBI Taxonomy" id="1144522"/>
    <lineage>
        <taxon>Eukaryota</taxon>
        <taxon>Metamonada</taxon>
        <taxon>Parabasalia</taxon>
        <taxon>Tritrichomonadida</taxon>
        <taxon>Tritrichomonadidae</taxon>
        <taxon>Tritrichomonas</taxon>
    </lineage>
</organism>